<keyword evidence="9" id="KW-1185">Reference proteome</keyword>
<reference evidence="9" key="1">
    <citation type="submission" date="2016-02" db="EMBL/GenBank/DDBJ databases">
        <title>Draft genome sequence of Microdochium bolleyi, a fungal endophyte of beachgrass.</title>
        <authorList>
            <consortium name="DOE Joint Genome Institute"/>
            <person name="David A.S."/>
            <person name="May G."/>
            <person name="Haridas S."/>
            <person name="Lim J."/>
            <person name="Wang M."/>
            <person name="Labutti K."/>
            <person name="Lipzen A."/>
            <person name="Barry K."/>
            <person name="Grigoriev I.V."/>
        </authorList>
    </citation>
    <scope>NUCLEOTIDE SEQUENCE [LARGE SCALE GENOMIC DNA]</scope>
    <source>
        <strain evidence="9">J235TASD1</strain>
    </source>
</reference>
<dbReference type="STRING" id="196109.A0A136JAB9"/>
<dbReference type="GO" id="GO:0000981">
    <property type="term" value="F:DNA-binding transcription factor activity, RNA polymerase II-specific"/>
    <property type="evidence" value="ECO:0007669"/>
    <property type="project" value="InterPro"/>
</dbReference>
<keyword evidence="5" id="KW-0539">Nucleus</keyword>
<dbReference type="AlphaFoldDB" id="A0A136JAB9"/>
<keyword evidence="4" id="KW-0804">Transcription</keyword>
<feature type="region of interest" description="Disordered" evidence="6">
    <location>
        <begin position="650"/>
        <end position="729"/>
    </location>
</feature>
<evidence type="ECO:0000313" key="9">
    <source>
        <dbReference type="Proteomes" id="UP000070501"/>
    </source>
</evidence>
<proteinExistence type="predicted"/>
<feature type="compositionally biased region" description="Gly residues" evidence="6">
    <location>
        <begin position="681"/>
        <end position="691"/>
    </location>
</feature>
<dbReference type="GO" id="GO:0008270">
    <property type="term" value="F:zinc ion binding"/>
    <property type="evidence" value="ECO:0007669"/>
    <property type="project" value="InterPro"/>
</dbReference>
<dbReference type="EMBL" id="KQ964247">
    <property type="protein sequence ID" value="KXJ94101.1"/>
    <property type="molecule type" value="Genomic_DNA"/>
</dbReference>
<gene>
    <name evidence="8" type="ORF">Micbo1qcDRAFT_202014</name>
</gene>
<accession>A0A136JAB9</accession>
<evidence type="ECO:0000313" key="8">
    <source>
        <dbReference type="EMBL" id="KXJ94101.1"/>
    </source>
</evidence>
<dbReference type="Pfam" id="PF04082">
    <property type="entry name" value="Fungal_trans"/>
    <property type="match status" value="1"/>
</dbReference>
<evidence type="ECO:0000259" key="7">
    <source>
        <dbReference type="SMART" id="SM00906"/>
    </source>
</evidence>
<keyword evidence="3" id="KW-0805">Transcription regulation</keyword>
<dbReference type="CDD" id="cd12148">
    <property type="entry name" value="fungal_TF_MHR"/>
    <property type="match status" value="1"/>
</dbReference>
<dbReference type="Proteomes" id="UP000070501">
    <property type="component" value="Unassembled WGS sequence"/>
</dbReference>
<keyword evidence="2" id="KW-0479">Metal-binding</keyword>
<feature type="region of interest" description="Disordered" evidence="6">
    <location>
        <begin position="487"/>
        <end position="524"/>
    </location>
</feature>
<dbReference type="InParanoid" id="A0A136JAB9"/>
<feature type="domain" description="Xylanolytic transcriptional activator regulatory" evidence="7">
    <location>
        <begin position="106"/>
        <end position="184"/>
    </location>
</feature>
<dbReference type="OrthoDB" id="2399539at2759"/>
<comment type="subcellular location">
    <subcellularLocation>
        <location evidence="1">Nucleus</location>
    </subcellularLocation>
</comment>
<sequence>MVGVDAFFRKFNQLSFLQSDTFAQHVREDASSISSFLLCSILAVSARYVRSLRDHYGSAQHAVHDLTDRAEQASRLEVFEQATLERCQAFFLLSIAQQGSGRQQASYTSASVALSMAVTLGLHREETYAGLMCSRVRQPRMHAESARRTFWYIYCLNDSISGLDRPLTLPRQDISTYHLSDDGAFDSRTSTSAFSLESHSATTSQSRLNVLRPPSLASYLQILDIWGAVARLFASKDTSGAPPRSERFAELLRRLDEWDRNRPLDQAFAASLVGGYRTQFLDLAYLETNATFRLCHVVLRKMYLDELVQRPKGCPLLSDEQAEMYRGVLRELFAQVGHLYQILDVRFESGPPEDKVGSILTCFQLYTVGIMATYLWACPYIDGQVTMSNVLAQERDVWPTAGSWLEDMERCHRDLDTRTFLAGIGPLFVKDAQRWADTESSAAYPTRRHLGEDPAPRQWPYVVSDHSSRLAPLHNIQRFGGAEALSLPPLKGDQCHSSSQIPPSLSTPPSIRPPSQGTVTASSYFQDSCPQASAEHKHNTHFQVILDHRPHHPPSRSPVSLGVSQSPYHYDQMPSLYASQYSSQHYGMRESSCSTPPKALSEIAAAATAGLSQHGGGGEHNGEDNEMIRGDGFERTLRGFLRTGALWAAASDAENPTTRPRDAVGAHVPGYNSTAAVSSSAGGGGGGGGHESTGVSTHNQAPSSHASSTLSRRDERGSVGTADTSVSSN</sequence>
<dbReference type="InterPro" id="IPR007219">
    <property type="entry name" value="XnlR_reg_dom"/>
</dbReference>
<dbReference type="InterPro" id="IPR050815">
    <property type="entry name" value="TF_fung"/>
</dbReference>
<evidence type="ECO:0000256" key="2">
    <source>
        <dbReference type="ARBA" id="ARBA00022723"/>
    </source>
</evidence>
<evidence type="ECO:0000256" key="6">
    <source>
        <dbReference type="SAM" id="MobiDB-lite"/>
    </source>
</evidence>
<feature type="compositionally biased region" description="Polar residues" evidence="6">
    <location>
        <begin position="699"/>
        <end position="710"/>
    </location>
</feature>
<feature type="compositionally biased region" description="Polar residues" evidence="6">
    <location>
        <begin position="495"/>
        <end position="524"/>
    </location>
</feature>
<evidence type="ECO:0000256" key="4">
    <source>
        <dbReference type="ARBA" id="ARBA00023163"/>
    </source>
</evidence>
<dbReference type="GO" id="GO:0005634">
    <property type="term" value="C:nucleus"/>
    <property type="evidence" value="ECO:0007669"/>
    <property type="project" value="UniProtKB-SubCell"/>
</dbReference>
<evidence type="ECO:0000256" key="5">
    <source>
        <dbReference type="ARBA" id="ARBA00023242"/>
    </source>
</evidence>
<dbReference type="SMART" id="SM00906">
    <property type="entry name" value="Fungal_trans"/>
    <property type="match status" value="1"/>
</dbReference>
<dbReference type="GO" id="GO:0006351">
    <property type="term" value="P:DNA-templated transcription"/>
    <property type="evidence" value="ECO:0007669"/>
    <property type="project" value="InterPro"/>
</dbReference>
<organism evidence="8 9">
    <name type="scientific">Microdochium bolleyi</name>
    <dbReference type="NCBI Taxonomy" id="196109"/>
    <lineage>
        <taxon>Eukaryota</taxon>
        <taxon>Fungi</taxon>
        <taxon>Dikarya</taxon>
        <taxon>Ascomycota</taxon>
        <taxon>Pezizomycotina</taxon>
        <taxon>Sordariomycetes</taxon>
        <taxon>Xylariomycetidae</taxon>
        <taxon>Xylariales</taxon>
        <taxon>Microdochiaceae</taxon>
        <taxon>Microdochium</taxon>
    </lineage>
</organism>
<evidence type="ECO:0000256" key="1">
    <source>
        <dbReference type="ARBA" id="ARBA00004123"/>
    </source>
</evidence>
<dbReference type="PANTHER" id="PTHR47338:SF5">
    <property type="entry name" value="ZN(II)2CYS6 TRANSCRIPTION FACTOR (EUROFUNG)"/>
    <property type="match status" value="1"/>
</dbReference>
<evidence type="ECO:0000256" key="3">
    <source>
        <dbReference type="ARBA" id="ARBA00023015"/>
    </source>
</evidence>
<name>A0A136JAB9_9PEZI</name>
<dbReference type="PANTHER" id="PTHR47338">
    <property type="entry name" value="ZN(II)2CYS6 TRANSCRIPTION FACTOR (EUROFUNG)-RELATED"/>
    <property type="match status" value="1"/>
</dbReference>
<dbReference type="GO" id="GO:0003677">
    <property type="term" value="F:DNA binding"/>
    <property type="evidence" value="ECO:0007669"/>
    <property type="project" value="InterPro"/>
</dbReference>
<protein>
    <submittedName>
        <fullName evidence="8">Fungal-specific transcription factor domain-domain-containing protein</fullName>
    </submittedName>
</protein>